<sequence length="490" mass="55591">MQYVNEIKTFFFQNTSAKQTIFKNTFWLSVSTVVNKLLALALVIYAARVLGAEEYGQFTFALAFVSLLMIFATFGLQPIVTREFAREEEKKEEFYSILSLKLVLAFCTFLLILATSFFVAQAHEIRIVILALGLFFLLNGFIGICYSFFHARQKMEYEAWFETLQTILIIALGLFVLFRFPSPANLSYAYVAAGFVSLVAMFAFFHFKIFPLKLQWDFLVWKKFLKMAWPLALIGLFGVIYSYTDSVMLGAWNMLEETGWYNAAYKIVTASLVPMGFVGAAFYPALSKFSKESAMQLQRAWNHELEIMIVLALPLVAGGMVLASNIIYSFYSVAFAPSILALQILILTAGFVFLYRPFYDVLIVLNQQTKTFWITVAGALLNVALNLILIPKYSLYGAAVATVATHFLVLLAMLFFVKRFTSMQLPLLRILLAFCISSASVSVMYVGIRYLLAYNVNLFLLVPAGATLYFLVFLFLRKYVALRFFKQAYA</sequence>
<feature type="transmembrane region" description="Helical" evidence="6">
    <location>
        <begin position="125"/>
        <end position="149"/>
    </location>
</feature>
<evidence type="ECO:0000256" key="1">
    <source>
        <dbReference type="ARBA" id="ARBA00004651"/>
    </source>
</evidence>
<protein>
    <submittedName>
        <fullName evidence="7">Uncharacterized protein</fullName>
    </submittedName>
</protein>
<feature type="transmembrane region" description="Helical" evidence="6">
    <location>
        <begin position="307"/>
        <end position="328"/>
    </location>
</feature>
<feature type="transmembrane region" description="Helical" evidence="6">
    <location>
        <begin position="161"/>
        <end position="180"/>
    </location>
</feature>
<evidence type="ECO:0000256" key="6">
    <source>
        <dbReference type="SAM" id="Phobius"/>
    </source>
</evidence>
<gene>
    <name evidence="7" type="ORF">A2843_00695</name>
</gene>
<keyword evidence="4 6" id="KW-1133">Transmembrane helix</keyword>
<feature type="transmembrane region" description="Helical" evidence="6">
    <location>
        <begin position="264"/>
        <end position="286"/>
    </location>
</feature>
<feature type="transmembrane region" description="Helical" evidence="6">
    <location>
        <begin position="58"/>
        <end position="76"/>
    </location>
</feature>
<keyword evidence="2" id="KW-1003">Cell membrane</keyword>
<keyword evidence="3 6" id="KW-0812">Transmembrane</keyword>
<feature type="transmembrane region" description="Helical" evidence="6">
    <location>
        <begin position="334"/>
        <end position="359"/>
    </location>
</feature>
<dbReference type="InterPro" id="IPR002797">
    <property type="entry name" value="Polysacc_synth"/>
</dbReference>
<dbReference type="EMBL" id="MHTS01000007">
    <property type="protein sequence ID" value="OHA64801.1"/>
    <property type="molecule type" value="Genomic_DNA"/>
</dbReference>
<reference evidence="7 8" key="1">
    <citation type="journal article" date="2016" name="Nat. Commun.">
        <title>Thousands of microbial genomes shed light on interconnected biogeochemical processes in an aquifer system.</title>
        <authorList>
            <person name="Anantharaman K."/>
            <person name="Brown C.T."/>
            <person name="Hug L.A."/>
            <person name="Sharon I."/>
            <person name="Castelle C.J."/>
            <person name="Probst A.J."/>
            <person name="Thomas B.C."/>
            <person name="Singh A."/>
            <person name="Wilkins M.J."/>
            <person name="Karaoz U."/>
            <person name="Brodie E.L."/>
            <person name="Williams K.H."/>
            <person name="Hubbard S.S."/>
            <person name="Banfield J.F."/>
        </authorList>
    </citation>
    <scope>NUCLEOTIDE SEQUENCE [LARGE SCALE GENOMIC DNA]</scope>
</reference>
<dbReference type="CDD" id="cd13128">
    <property type="entry name" value="MATE_Wzx_like"/>
    <property type="match status" value="1"/>
</dbReference>
<evidence type="ECO:0000256" key="3">
    <source>
        <dbReference type="ARBA" id="ARBA00022692"/>
    </source>
</evidence>
<feature type="transmembrane region" description="Helical" evidence="6">
    <location>
        <begin position="186"/>
        <end position="207"/>
    </location>
</feature>
<name>A0A1G2QY96_9BACT</name>
<comment type="subcellular location">
    <subcellularLocation>
        <location evidence="1">Cell membrane</location>
        <topology evidence="1">Multi-pass membrane protein</topology>
    </subcellularLocation>
</comment>
<evidence type="ECO:0000256" key="4">
    <source>
        <dbReference type="ARBA" id="ARBA00022989"/>
    </source>
</evidence>
<evidence type="ECO:0000313" key="7">
    <source>
        <dbReference type="EMBL" id="OHA64801.1"/>
    </source>
</evidence>
<dbReference type="Proteomes" id="UP000178170">
    <property type="component" value="Unassembled WGS sequence"/>
</dbReference>
<proteinExistence type="predicted"/>
<accession>A0A1G2QY96</accession>
<evidence type="ECO:0000256" key="2">
    <source>
        <dbReference type="ARBA" id="ARBA00022475"/>
    </source>
</evidence>
<dbReference type="Pfam" id="PF01943">
    <property type="entry name" value="Polysacc_synt"/>
    <property type="match status" value="1"/>
</dbReference>
<feature type="transmembrane region" description="Helical" evidence="6">
    <location>
        <begin position="26"/>
        <end position="46"/>
    </location>
</feature>
<evidence type="ECO:0000313" key="8">
    <source>
        <dbReference type="Proteomes" id="UP000178170"/>
    </source>
</evidence>
<keyword evidence="5 6" id="KW-0472">Membrane</keyword>
<dbReference type="AlphaFoldDB" id="A0A1G2QY96"/>
<dbReference type="PANTHER" id="PTHR30250:SF11">
    <property type="entry name" value="O-ANTIGEN TRANSPORTER-RELATED"/>
    <property type="match status" value="1"/>
</dbReference>
<organism evidence="7 8">
    <name type="scientific">Candidatus Wildermuthbacteria bacterium RIFCSPHIGHO2_01_FULL_48_27b</name>
    <dbReference type="NCBI Taxonomy" id="1802447"/>
    <lineage>
        <taxon>Bacteria</taxon>
        <taxon>Candidatus Wildermuthiibacteriota</taxon>
    </lineage>
</organism>
<dbReference type="GO" id="GO:0005886">
    <property type="term" value="C:plasma membrane"/>
    <property type="evidence" value="ECO:0007669"/>
    <property type="project" value="UniProtKB-SubCell"/>
</dbReference>
<feature type="transmembrane region" description="Helical" evidence="6">
    <location>
        <begin position="227"/>
        <end position="244"/>
    </location>
</feature>
<dbReference type="InterPro" id="IPR050833">
    <property type="entry name" value="Poly_Biosynth_Transport"/>
</dbReference>
<feature type="transmembrane region" description="Helical" evidence="6">
    <location>
        <begin position="396"/>
        <end position="417"/>
    </location>
</feature>
<feature type="transmembrane region" description="Helical" evidence="6">
    <location>
        <begin position="97"/>
        <end position="119"/>
    </location>
</feature>
<feature type="transmembrane region" description="Helical" evidence="6">
    <location>
        <begin position="458"/>
        <end position="476"/>
    </location>
</feature>
<feature type="transmembrane region" description="Helical" evidence="6">
    <location>
        <begin position="429"/>
        <end position="452"/>
    </location>
</feature>
<comment type="caution">
    <text evidence="7">The sequence shown here is derived from an EMBL/GenBank/DDBJ whole genome shotgun (WGS) entry which is preliminary data.</text>
</comment>
<evidence type="ECO:0000256" key="5">
    <source>
        <dbReference type="ARBA" id="ARBA00023136"/>
    </source>
</evidence>
<feature type="transmembrane region" description="Helical" evidence="6">
    <location>
        <begin position="371"/>
        <end position="390"/>
    </location>
</feature>
<dbReference type="PANTHER" id="PTHR30250">
    <property type="entry name" value="PST FAMILY PREDICTED COLANIC ACID TRANSPORTER"/>
    <property type="match status" value="1"/>
</dbReference>